<dbReference type="OrthoDB" id="1976205at2"/>
<reference evidence="2 3" key="1">
    <citation type="submission" date="2018-01" db="EMBL/GenBank/DDBJ databases">
        <authorList>
            <person name="Gaut B.S."/>
            <person name="Morton B.R."/>
            <person name="Clegg M.T."/>
            <person name="Duvall M.R."/>
        </authorList>
    </citation>
    <scope>NUCLEOTIDE SEQUENCE [LARGE SCALE GENOMIC DNA]</scope>
    <source>
        <strain evidence="2">GP69</strain>
    </source>
</reference>
<feature type="transmembrane region" description="Helical" evidence="1">
    <location>
        <begin position="42"/>
        <end position="65"/>
    </location>
</feature>
<dbReference type="EMBL" id="OFSM01000016">
    <property type="protein sequence ID" value="SOY30430.1"/>
    <property type="molecule type" value="Genomic_DNA"/>
</dbReference>
<keyword evidence="1" id="KW-1133">Transmembrane helix</keyword>
<dbReference type="RefSeq" id="WP_103240465.1">
    <property type="nucleotide sequence ID" value="NZ_CANRXC010000013.1"/>
</dbReference>
<dbReference type="AlphaFoldDB" id="A0A2K4ZIZ5"/>
<evidence type="ECO:0000313" key="3">
    <source>
        <dbReference type="Proteomes" id="UP000236311"/>
    </source>
</evidence>
<feature type="transmembrane region" description="Helical" evidence="1">
    <location>
        <begin position="9"/>
        <end position="30"/>
    </location>
</feature>
<organism evidence="2 3">
    <name type="scientific">Acetatifactor muris</name>
    <dbReference type="NCBI Taxonomy" id="879566"/>
    <lineage>
        <taxon>Bacteria</taxon>
        <taxon>Bacillati</taxon>
        <taxon>Bacillota</taxon>
        <taxon>Clostridia</taxon>
        <taxon>Lachnospirales</taxon>
        <taxon>Lachnospiraceae</taxon>
        <taxon>Acetatifactor</taxon>
    </lineage>
</organism>
<protein>
    <submittedName>
        <fullName evidence="2">Uncharacterized protein</fullName>
    </submittedName>
</protein>
<dbReference type="Proteomes" id="UP000236311">
    <property type="component" value="Unassembled WGS sequence"/>
</dbReference>
<gene>
    <name evidence="2" type="ORF">AMURIS_03157</name>
</gene>
<keyword evidence="3" id="KW-1185">Reference proteome</keyword>
<feature type="transmembrane region" description="Helical" evidence="1">
    <location>
        <begin position="74"/>
        <end position="94"/>
    </location>
</feature>
<keyword evidence="1" id="KW-0812">Transmembrane</keyword>
<sequence length="101" mass="11349">MKQNQTRNTILTAVCVLMLFFPWTILYLRTFPWALESPTAEIMISCYAAFMIFSGIFNAVVYACFKIQHTVMKLCLVFNGIYALGGIIAFLLMLPGTAVPL</sequence>
<name>A0A2K4ZIZ5_9FIRM</name>
<evidence type="ECO:0000313" key="2">
    <source>
        <dbReference type="EMBL" id="SOY30430.1"/>
    </source>
</evidence>
<evidence type="ECO:0000256" key="1">
    <source>
        <dbReference type="SAM" id="Phobius"/>
    </source>
</evidence>
<accession>A0A2K4ZIZ5</accession>
<keyword evidence="1" id="KW-0472">Membrane</keyword>
<proteinExistence type="predicted"/>